<dbReference type="PROSITE" id="PS00296">
    <property type="entry name" value="CHAPERONINS_CPN60"/>
    <property type="match status" value="1"/>
</dbReference>
<keyword evidence="3" id="KW-0547">Nucleotide-binding</keyword>
<dbReference type="NCBIfam" id="NF000592">
    <property type="entry name" value="PRK00013.1"/>
    <property type="match status" value="1"/>
</dbReference>
<dbReference type="NCBIfam" id="NF009488">
    <property type="entry name" value="PRK12850.1"/>
    <property type="match status" value="1"/>
</dbReference>
<comment type="function">
    <text evidence="8">Together with its co-chaperonin GroES, plays an essential role in assisting protein folding. The GroEL-GroES system forms a nano-cage that allows encapsulation of the non-native substrate proteins and provides a physical environment optimized to promote and accelerate protein folding.</text>
</comment>
<comment type="subunit">
    <text evidence="8">Forms a cylinder of 14 subunits composed of two heptameric rings stacked back-to-back. Interacts with the co-chaperonin GroES.</text>
</comment>
<dbReference type="RefSeq" id="WP_172236708.1">
    <property type="nucleotide sequence ID" value="NZ_JABFDP010000011.1"/>
</dbReference>
<dbReference type="Gene3D" id="3.50.7.10">
    <property type="entry name" value="GroEL"/>
    <property type="match status" value="1"/>
</dbReference>
<dbReference type="InterPro" id="IPR027413">
    <property type="entry name" value="GROEL-like_equatorial_sf"/>
</dbReference>
<evidence type="ECO:0000256" key="1">
    <source>
        <dbReference type="ARBA" id="ARBA00006607"/>
    </source>
</evidence>
<evidence type="ECO:0000313" key="9">
    <source>
        <dbReference type="EMBL" id="MBR1139049.1"/>
    </source>
</evidence>
<dbReference type="SUPFAM" id="SSF48592">
    <property type="entry name" value="GroEL equatorial domain-like"/>
    <property type="match status" value="1"/>
</dbReference>
<gene>
    <name evidence="9" type="ORF">JQ619_25135</name>
</gene>
<dbReference type="Proteomes" id="UP001314635">
    <property type="component" value="Unassembled WGS sequence"/>
</dbReference>
<evidence type="ECO:0000256" key="8">
    <source>
        <dbReference type="RuleBase" id="RU000419"/>
    </source>
</evidence>
<keyword evidence="4" id="KW-0067">ATP-binding</keyword>
<dbReference type="PRINTS" id="PR00298">
    <property type="entry name" value="CHAPERONIN60"/>
</dbReference>
<dbReference type="InterPro" id="IPR027409">
    <property type="entry name" value="GroEL-like_apical_dom_sf"/>
</dbReference>
<evidence type="ECO:0000256" key="3">
    <source>
        <dbReference type="ARBA" id="ARBA00022741"/>
    </source>
</evidence>
<accession>A0ABS5GCR0</accession>
<name>A0ABS5GCR0_9BRAD</name>
<evidence type="ECO:0000256" key="6">
    <source>
        <dbReference type="ARBA" id="ARBA00023235"/>
    </source>
</evidence>
<comment type="caution">
    <text evidence="9">The sequence shown here is derived from an EMBL/GenBank/DDBJ whole genome shotgun (WGS) entry which is preliminary data.</text>
</comment>
<proteinExistence type="inferred from homology"/>
<dbReference type="InterPro" id="IPR002423">
    <property type="entry name" value="Cpn60/GroEL/TCP-1"/>
</dbReference>
<dbReference type="InterPro" id="IPR001844">
    <property type="entry name" value="Cpn60/GroEL"/>
</dbReference>
<reference evidence="10" key="1">
    <citation type="journal article" date="2021" name="ISME J.">
        <title>Evolutionary origin and ecological implication of a unique nif island in free-living Bradyrhizobium lineages.</title>
        <authorList>
            <person name="Tao J."/>
        </authorList>
    </citation>
    <scope>NUCLEOTIDE SEQUENCE [LARGE SCALE GENOMIC DNA]</scope>
    <source>
        <strain evidence="10">SZCCT0094</strain>
    </source>
</reference>
<sequence>MPKIMLHDEAARAALGRGVAKLAKAVRGTLGPKGMNAIMDRPIGTPIVSRDGVSIASEIELECPFENMGAQVLREVSKQTNDTAGDGTTTATVLADVLVQDGLKCLAAGANPVELVEGLELAVAETIKNLKRSAIALQGSAGLRAVASIAANDAALGDMVAEAFERAGTHGIVAVEYGSTVQTTLEVVEGMAFERGYLSHHMVTDVERMQVVLDNPFILMTDHKIHSGEQLAGVISLVEKSDRPLLIIAEEVAPVVIMQLLARREKTNFKVAAIHPPEFGHWRKAMLEDIAITTGGRVISIDLGGRLEKVELQDLGAARQVRISASKTLITAGAGDPDRIAARRAQVMRQYEAAPENIERDKFQERIAKLSGGTAMILAGGATPVEQKRRTQLIEDAINATRAAIEEGIVPGGGFALLKAAPKLDDLIKGLDGSVRQGAELLQRALSRPLFHIAANAGLDAEAEVKKVAKGANGHGLDARNGASVDLVKAGIVDPVKVCYSAVRNAASVAGLILTTQTLIAKKPDDYDPTAGPALGGGAELL</sequence>
<protein>
    <recommendedName>
        <fullName evidence="8">60 kDa chaperonin</fullName>
    </recommendedName>
</protein>
<dbReference type="CDD" id="cd03344">
    <property type="entry name" value="GroEL"/>
    <property type="match status" value="1"/>
</dbReference>
<dbReference type="EMBL" id="JAFCLK010000026">
    <property type="protein sequence ID" value="MBR1139049.1"/>
    <property type="molecule type" value="Genomic_DNA"/>
</dbReference>
<keyword evidence="5" id="KW-0143">Chaperone</keyword>
<evidence type="ECO:0000256" key="2">
    <source>
        <dbReference type="ARBA" id="ARBA00022490"/>
    </source>
</evidence>
<keyword evidence="2" id="KW-0963">Cytoplasm</keyword>
<dbReference type="SUPFAM" id="SSF54849">
    <property type="entry name" value="GroEL-intermediate domain like"/>
    <property type="match status" value="1"/>
</dbReference>
<dbReference type="Gene3D" id="3.30.260.10">
    <property type="entry name" value="TCP-1-like chaperonin intermediate domain"/>
    <property type="match status" value="1"/>
</dbReference>
<dbReference type="Gene3D" id="1.10.560.10">
    <property type="entry name" value="GroEL-like equatorial domain"/>
    <property type="match status" value="1"/>
</dbReference>
<dbReference type="SUPFAM" id="SSF52029">
    <property type="entry name" value="GroEL apical domain-like"/>
    <property type="match status" value="1"/>
</dbReference>
<dbReference type="InterPro" id="IPR018370">
    <property type="entry name" value="Chaperonin_Cpn60_CS"/>
</dbReference>
<organism evidence="9 10">
    <name type="scientific">Bradyrhizobium denitrificans</name>
    <dbReference type="NCBI Taxonomy" id="2734912"/>
    <lineage>
        <taxon>Bacteria</taxon>
        <taxon>Pseudomonadati</taxon>
        <taxon>Pseudomonadota</taxon>
        <taxon>Alphaproteobacteria</taxon>
        <taxon>Hyphomicrobiales</taxon>
        <taxon>Nitrobacteraceae</taxon>
        <taxon>Bradyrhizobium</taxon>
    </lineage>
</organism>
<evidence type="ECO:0000256" key="4">
    <source>
        <dbReference type="ARBA" id="ARBA00022840"/>
    </source>
</evidence>
<evidence type="ECO:0000256" key="5">
    <source>
        <dbReference type="ARBA" id="ARBA00023186"/>
    </source>
</evidence>
<evidence type="ECO:0000313" key="10">
    <source>
        <dbReference type="Proteomes" id="UP001314635"/>
    </source>
</evidence>
<comment type="similarity">
    <text evidence="1 7">Belongs to the chaperonin (HSP60) family.</text>
</comment>
<dbReference type="Pfam" id="PF00118">
    <property type="entry name" value="Cpn60_TCP1"/>
    <property type="match status" value="1"/>
</dbReference>
<dbReference type="NCBIfam" id="NF009487">
    <property type="entry name" value="PRK12849.1"/>
    <property type="match status" value="1"/>
</dbReference>
<dbReference type="InterPro" id="IPR027410">
    <property type="entry name" value="TCP-1-like_intermed_sf"/>
</dbReference>
<keyword evidence="10" id="KW-1185">Reference proteome</keyword>
<evidence type="ECO:0000256" key="7">
    <source>
        <dbReference type="RuleBase" id="RU000418"/>
    </source>
</evidence>
<dbReference type="PANTHER" id="PTHR45633">
    <property type="entry name" value="60 KDA HEAT SHOCK PROTEIN, MITOCHONDRIAL"/>
    <property type="match status" value="1"/>
</dbReference>
<dbReference type="NCBIfam" id="NF009489">
    <property type="entry name" value="PRK12851.1"/>
    <property type="match status" value="1"/>
</dbReference>
<keyword evidence="6" id="KW-0413">Isomerase</keyword>